<organism evidence="5 6">
    <name type="scientific">Azospirillum oleiclasticum</name>
    <dbReference type="NCBI Taxonomy" id="2735135"/>
    <lineage>
        <taxon>Bacteria</taxon>
        <taxon>Pseudomonadati</taxon>
        <taxon>Pseudomonadota</taxon>
        <taxon>Alphaproteobacteria</taxon>
        <taxon>Rhodospirillales</taxon>
        <taxon>Azospirillaceae</taxon>
        <taxon>Azospirillum</taxon>
    </lineage>
</organism>
<dbReference type="RefSeq" id="WP_180281056.1">
    <property type="nucleotide sequence ID" value="NZ_JABFDB010000002.1"/>
</dbReference>
<dbReference type="InterPro" id="IPR003661">
    <property type="entry name" value="HisK_dim/P_dom"/>
</dbReference>
<dbReference type="SMART" id="SM00388">
    <property type="entry name" value="HisKA"/>
    <property type="match status" value="1"/>
</dbReference>
<dbReference type="Pfam" id="PF10442">
    <property type="entry name" value="FIST_C"/>
    <property type="match status" value="1"/>
</dbReference>
<dbReference type="Pfam" id="PF00512">
    <property type="entry name" value="HisKA"/>
    <property type="match status" value="1"/>
</dbReference>
<dbReference type="SUPFAM" id="SSF55874">
    <property type="entry name" value="ATPase domain of HSP90 chaperone/DNA topoisomerase II/histidine kinase"/>
    <property type="match status" value="1"/>
</dbReference>
<protein>
    <recommendedName>
        <fullName evidence="2">histidine kinase</fullName>
        <ecNumber evidence="2">2.7.13.3</ecNumber>
    </recommendedName>
</protein>
<feature type="domain" description="Histidine kinase" evidence="4">
    <location>
        <begin position="552"/>
        <end position="774"/>
    </location>
</feature>
<evidence type="ECO:0000256" key="1">
    <source>
        <dbReference type="ARBA" id="ARBA00000085"/>
    </source>
</evidence>
<dbReference type="InterPro" id="IPR003594">
    <property type="entry name" value="HATPase_dom"/>
</dbReference>
<dbReference type="InterPro" id="IPR036890">
    <property type="entry name" value="HATPase_C_sf"/>
</dbReference>
<dbReference type="Gene3D" id="1.10.287.130">
    <property type="match status" value="1"/>
</dbReference>
<dbReference type="Proteomes" id="UP000584642">
    <property type="component" value="Unassembled WGS sequence"/>
</dbReference>
<comment type="caution">
    <text evidence="5">The sequence shown here is derived from an EMBL/GenBank/DDBJ whole genome shotgun (WGS) entry which is preliminary data.</text>
</comment>
<dbReference type="InterPro" id="IPR004358">
    <property type="entry name" value="Sig_transdc_His_kin-like_C"/>
</dbReference>
<dbReference type="PROSITE" id="PS50109">
    <property type="entry name" value="HIS_KIN"/>
    <property type="match status" value="1"/>
</dbReference>
<evidence type="ECO:0000256" key="3">
    <source>
        <dbReference type="ARBA" id="ARBA00022553"/>
    </source>
</evidence>
<dbReference type="SMART" id="SM00897">
    <property type="entry name" value="FIST"/>
    <property type="match status" value="1"/>
</dbReference>
<name>A0ABX2T7R0_9PROT</name>
<reference evidence="5 6" key="1">
    <citation type="submission" date="2020-05" db="EMBL/GenBank/DDBJ databases">
        <title>Azospirillum oleiclasticum sp. nov, a nitrogen-fixing and heavy crude oil-emulsifying bacterium isolated from the crude oil of Yumen Oilfield.</title>
        <authorList>
            <person name="Wu D."/>
            <person name="Cai M."/>
            <person name="Zhang X."/>
        </authorList>
    </citation>
    <scope>NUCLEOTIDE SEQUENCE [LARGE SCALE GENOMIC DNA]</scope>
    <source>
        <strain evidence="5 6">ROY-1-1-2</strain>
    </source>
</reference>
<evidence type="ECO:0000313" key="6">
    <source>
        <dbReference type="Proteomes" id="UP000584642"/>
    </source>
</evidence>
<dbReference type="Pfam" id="PF08495">
    <property type="entry name" value="FIST"/>
    <property type="match status" value="1"/>
</dbReference>
<dbReference type="Gene3D" id="3.30.565.10">
    <property type="entry name" value="Histidine kinase-like ATPase, C-terminal domain"/>
    <property type="match status" value="1"/>
</dbReference>
<dbReference type="CDD" id="cd00082">
    <property type="entry name" value="HisKA"/>
    <property type="match status" value="1"/>
</dbReference>
<keyword evidence="6" id="KW-1185">Reference proteome</keyword>
<comment type="catalytic activity">
    <reaction evidence="1">
        <text>ATP + protein L-histidine = ADP + protein N-phospho-L-histidine.</text>
        <dbReference type="EC" id="2.7.13.3"/>
    </reaction>
</comment>
<dbReference type="SMART" id="SM01204">
    <property type="entry name" value="FIST_C"/>
    <property type="match status" value="1"/>
</dbReference>
<dbReference type="PANTHER" id="PTHR43065:SF42">
    <property type="entry name" value="TWO-COMPONENT SENSOR PPRA"/>
    <property type="match status" value="1"/>
</dbReference>
<proteinExistence type="predicted"/>
<dbReference type="InterPro" id="IPR005467">
    <property type="entry name" value="His_kinase_dom"/>
</dbReference>
<dbReference type="InterPro" id="IPR013702">
    <property type="entry name" value="FIST_domain_N"/>
</dbReference>
<evidence type="ECO:0000259" key="4">
    <source>
        <dbReference type="PROSITE" id="PS50109"/>
    </source>
</evidence>
<dbReference type="InterPro" id="IPR036097">
    <property type="entry name" value="HisK_dim/P_sf"/>
</dbReference>
<sequence length="774" mass="83740">MPSADRQPVAAIRTLAIASRDISRSRLAELAFDGVPPALVVGFVSPHLDFPDVAAAIRGILDPDQRLVLMSTAGELCSGHPGGLYGPSEGAWDNIVLESFSRELLRNVSVHVVPLHSEDIRSGAITLSDEQRVDAIAQDLATVRPPFPLDCRDTLALAFIDGLSASESCFMEAVYATGSFPILFVGGSAGGTFDFRHTWIFDGQQVRENHAVIAFIKLAPGKRYGVFKTQNFEKTGVSFTVLDGDPVRRRATRVINPDSFEVVGFVDALCTALECRPKDLGDKLRSYTFAIDLDGELFVRSVSGIDPKDGAVSFFCDVHPGDELFLVKATDFVGQTEADFAAFLKGKPKPIGGILNDCILRRINNTPYLPDLTGFGGIPLAGFSTFGELLGIHINQTLTALFFFDADMPGGFHDEYTNRFPVHYARYQSSFSKARHNRLGMLNRIRQRLIQTLMTQADATATLSGAVAQITTCAERGAADGMGVLTTTVIDLLAAVQRITTERESVAEALGTREEELRIAEARRVAAERRMEHEAQRQHERKLESLGCLAGGLAHEINNMLQPIIGLTELAMDDLPEGSTAHRNLACVITAAQRAQRLTKQVLTFSRADWRTPHTLPLAAAVRNAADMVNIIGGRRVSIDWHVRVDDVLVHADETGVVQVLINLVSNAIDAIADTQGLVEIALDKVWLAEGAAGGPEYAEGWYAMLSVRDTGCGMDAQTLERAFDPFFTTKPVGQGTGLGLAMVHGLVADWGGHVSAESTVGQGTTVRILLPAV</sequence>
<accession>A0ABX2T7R0</accession>
<dbReference type="InterPro" id="IPR019494">
    <property type="entry name" value="FIST_C"/>
</dbReference>
<dbReference type="EMBL" id="JABFDB010000002">
    <property type="protein sequence ID" value="NYZ19297.1"/>
    <property type="molecule type" value="Genomic_DNA"/>
</dbReference>
<gene>
    <name evidence="5" type="ORF">HND93_06200</name>
</gene>
<dbReference type="EC" id="2.7.13.3" evidence="2"/>
<dbReference type="SUPFAM" id="SSF47384">
    <property type="entry name" value="Homodimeric domain of signal transducing histidine kinase"/>
    <property type="match status" value="1"/>
</dbReference>
<evidence type="ECO:0000256" key="2">
    <source>
        <dbReference type="ARBA" id="ARBA00012438"/>
    </source>
</evidence>
<dbReference type="Pfam" id="PF02518">
    <property type="entry name" value="HATPase_c"/>
    <property type="match status" value="1"/>
</dbReference>
<dbReference type="SMART" id="SM00387">
    <property type="entry name" value="HATPase_c"/>
    <property type="match status" value="1"/>
</dbReference>
<evidence type="ECO:0000313" key="5">
    <source>
        <dbReference type="EMBL" id="NYZ19297.1"/>
    </source>
</evidence>
<dbReference type="PANTHER" id="PTHR43065">
    <property type="entry name" value="SENSOR HISTIDINE KINASE"/>
    <property type="match status" value="1"/>
</dbReference>
<dbReference type="PRINTS" id="PR00344">
    <property type="entry name" value="BCTRLSENSOR"/>
</dbReference>
<keyword evidence="3" id="KW-0597">Phosphoprotein</keyword>